<evidence type="ECO:0000313" key="2">
    <source>
        <dbReference type="EMBL" id="KAK3100257.1"/>
    </source>
</evidence>
<accession>A0AA88Y8X6</accession>
<dbReference type="PROSITE" id="PS50097">
    <property type="entry name" value="BTB"/>
    <property type="match status" value="1"/>
</dbReference>
<dbReference type="InterPro" id="IPR011333">
    <property type="entry name" value="SKP1/BTB/POZ_sf"/>
</dbReference>
<dbReference type="Proteomes" id="UP001186944">
    <property type="component" value="Unassembled WGS sequence"/>
</dbReference>
<comment type="caution">
    <text evidence="2">The sequence shown here is derived from an EMBL/GenBank/DDBJ whole genome shotgun (WGS) entry which is preliminary data.</text>
</comment>
<dbReference type="AlphaFoldDB" id="A0AA88Y8X6"/>
<reference evidence="2" key="1">
    <citation type="submission" date="2019-08" db="EMBL/GenBank/DDBJ databases">
        <title>The improved chromosome-level genome for the pearl oyster Pinctada fucata martensii using PacBio sequencing and Hi-C.</title>
        <authorList>
            <person name="Zheng Z."/>
        </authorList>
    </citation>
    <scope>NUCLEOTIDE SEQUENCE</scope>
    <source>
        <strain evidence="2">ZZ-2019</strain>
        <tissue evidence="2">Adductor muscle</tissue>
    </source>
</reference>
<evidence type="ECO:0000259" key="1">
    <source>
        <dbReference type="PROSITE" id="PS50097"/>
    </source>
</evidence>
<dbReference type="InterPro" id="IPR000210">
    <property type="entry name" value="BTB/POZ_dom"/>
</dbReference>
<organism evidence="2 3">
    <name type="scientific">Pinctada imbricata</name>
    <name type="common">Atlantic pearl-oyster</name>
    <name type="synonym">Pinctada martensii</name>
    <dbReference type="NCBI Taxonomy" id="66713"/>
    <lineage>
        <taxon>Eukaryota</taxon>
        <taxon>Metazoa</taxon>
        <taxon>Spiralia</taxon>
        <taxon>Lophotrochozoa</taxon>
        <taxon>Mollusca</taxon>
        <taxon>Bivalvia</taxon>
        <taxon>Autobranchia</taxon>
        <taxon>Pteriomorphia</taxon>
        <taxon>Pterioida</taxon>
        <taxon>Pterioidea</taxon>
        <taxon>Pteriidae</taxon>
        <taxon>Pinctada</taxon>
    </lineage>
</organism>
<keyword evidence="3" id="KW-1185">Reference proteome</keyword>
<feature type="domain" description="BTB" evidence="1">
    <location>
        <begin position="27"/>
        <end position="85"/>
    </location>
</feature>
<dbReference type="SUPFAM" id="SSF54695">
    <property type="entry name" value="POZ domain"/>
    <property type="match status" value="1"/>
</dbReference>
<dbReference type="Pfam" id="PF00651">
    <property type="entry name" value="BTB"/>
    <property type="match status" value="1"/>
</dbReference>
<dbReference type="PANTHER" id="PTHR22744">
    <property type="entry name" value="HELIX LOOP HELIX PROTEIN 21-RELATED"/>
    <property type="match status" value="1"/>
</dbReference>
<dbReference type="EMBL" id="VSWD01000006">
    <property type="protein sequence ID" value="KAK3100257.1"/>
    <property type="molecule type" value="Genomic_DNA"/>
</dbReference>
<dbReference type="Gene3D" id="3.30.710.10">
    <property type="entry name" value="Potassium Channel Kv1.1, Chain A"/>
    <property type="match status" value="1"/>
</dbReference>
<evidence type="ECO:0000313" key="3">
    <source>
        <dbReference type="Proteomes" id="UP001186944"/>
    </source>
</evidence>
<gene>
    <name evidence="2" type="ORF">FSP39_017029</name>
</gene>
<protein>
    <recommendedName>
        <fullName evidence="1">BTB domain-containing protein</fullName>
    </recommendedName>
</protein>
<dbReference type="PANTHER" id="PTHR22744:SF17">
    <property type="entry name" value="BTB DOMAIN-CONTAINING PROTEIN"/>
    <property type="match status" value="1"/>
</dbReference>
<dbReference type="CDD" id="cd18186">
    <property type="entry name" value="BTB_POZ_ZBTB_KLHL-like"/>
    <property type="match status" value="1"/>
</dbReference>
<name>A0AA88Y8X6_PINIB</name>
<proteinExistence type="predicted"/>
<sequence length="99" mass="10927">MEGSLEQLAQEGDRTVSPDFPFIDGITDVAIIVQTTILYVNKGVLCVASPVFHTMLTSEFKEKNGVINLPEKKVEDVTLLMKMIYPSMHLSLDGKAKIS</sequence>